<name>A0A4R5A2Q7_9ACTN</name>
<reference evidence="5 6" key="1">
    <citation type="submission" date="2019-02" db="EMBL/GenBank/DDBJ databases">
        <title>Draft genome sequences of novel Actinobacteria.</title>
        <authorList>
            <person name="Sahin N."/>
            <person name="Ay H."/>
            <person name="Saygin H."/>
        </authorList>
    </citation>
    <scope>NUCLEOTIDE SEQUENCE [LARGE SCALE GENOMIC DNA]</scope>
    <source>
        <strain evidence="5 6">8K307</strain>
    </source>
</reference>
<dbReference type="PANTHER" id="PTHR43649">
    <property type="entry name" value="ARABINOSE-BINDING PROTEIN-RELATED"/>
    <property type="match status" value="1"/>
</dbReference>
<evidence type="ECO:0000256" key="1">
    <source>
        <dbReference type="ARBA" id="ARBA00004196"/>
    </source>
</evidence>
<comment type="caution">
    <text evidence="5">The sequence shown here is derived from an EMBL/GenBank/DDBJ whole genome shotgun (WGS) entry which is preliminary data.</text>
</comment>
<evidence type="ECO:0000313" key="6">
    <source>
        <dbReference type="Proteomes" id="UP000295217"/>
    </source>
</evidence>
<dbReference type="RefSeq" id="WP_132107384.1">
    <property type="nucleotide sequence ID" value="NZ_SMLB01000059.1"/>
</dbReference>
<dbReference type="PANTHER" id="PTHR43649:SF31">
    <property type="entry name" value="SN-GLYCEROL-3-PHOSPHATE-BINDING PERIPLASMIC PROTEIN UGPB"/>
    <property type="match status" value="1"/>
</dbReference>
<sequence>MSHTIATSRRRAGRHLCIVVALAFAAASCGSDDATDERAEVSDDAPVSVEILIPDTSSNIVDPAFAVLTPEFTERTGTTVEFVNSGGDYGAVEERILAARVAGNLPDAAIISSASIRTYVDAGLVQPFDPLMGEDDSFDPATMVPSLLNFGVYDDQTFGFPLTASWVVMYYNAEVFLAAGLDPDDPPSTFGELEAAARQIVESGAARHGAAFRFSDDPNMWRLQNVVTSGGGALVDDDESELTFDDPALVELVDFLAELAADGVVAPYYDASSISEAYFRGDVGMTFDASSGARTHAESAGFDYRIAPYPVLHDGDDRVLLAGGASIVMFTDDPVRQRGVWEAVRELIGPAGGTAYQAEQGGGVVVLDTSANETVAEQHAELALTPEDVDAFAPMFQFPGRSAQEIWSILGDEILATLLSGKDPAEALADAEAAAESLLP</sequence>
<proteinExistence type="inferred from homology"/>
<keyword evidence="4" id="KW-0732">Signal</keyword>
<dbReference type="SUPFAM" id="SSF53850">
    <property type="entry name" value="Periplasmic binding protein-like II"/>
    <property type="match status" value="1"/>
</dbReference>
<gene>
    <name evidence="5" type="ORF">E1262_26675</name>
</gene>
<dbReference type="EMBL" id="SMLB01000059">
    <property type="protein sequence ID" value="TDD64944.1"/>
    <property type="molecule type" value="Genomic_DNA"/>
</dbReference>
<comment type="subcellular location">
    <subcellularLocation>
        <location evidence="1">Cell envelope</location>
    </subcellularLocation>
</comment>
<dbReference type="AlphaFoldDB" id="A0A4R5A2Q7"/>
<evidence type="ECO:0000256" key="3">
    <source>
        <dbReference type="ARBA" id="ARBA00022448"/>
    </source>
</evidence>
<dbReference type="InterPro" id="IPR050490">
    <property type="entry name" value="Bact_solute-bd_prot1"/>
</dbReference>
<dbReference type="OrthoDB" id="358201at2"/>
<dbReference type="GO" id="GO:0030313">
    <property type="term" value="C:cell envelope"/>
    <property type="evidence" value="ECO:0007669"/>
    <property type="project" value="UniProtKB-SubCell"/>
</dbReference>
<evidence type="ECO:0000256" key="2">
    <source>
        <dbReference type="ARBA" id="ARBA00008520"/>
    </source>
</evidence>
<evidence type="ECO:0000313" key="5">
    <source>
        <dbReference type="EMBL" id="TDD64944.1"/>
    </source>
</evidence>
<dbReference type="Pfam" id="PF13416">
    <property type="entry name" value="SBP_bac_8"/>
    <property type="match status" value="1"/>
</dbReference>
<comment type="similarity">
    <text evidence="2">Belongs to the bacterial solute-binding protein 1 family.</text>
</comment>
<keyword evidence="3" id="KW-0813">Transport</keyword>
<dbReference type="Proteomes" id="UP000295217">
    <property type="component" value="Unassembled WGS sequence"/>
</dbReference>
<evidence type="ECO:0000256" key="4">
    <source>
        <dbReference type="ARBA" id="ARBA00022729"/>
    </source>
</evidence>
<organism evidence="5 6">
    <name type="scientific">Jiangella aurantiaca</name>
    <dbReference type="NCBI Taxonomy" id="2530373"/>
    <lineage>
        <taxon>Bacteria</taxon>
        <taxon>Bacillati</taxon>
        <taxon>Actinomycetota</taxon>
        <taxon>Actinomycetes</taxon>
        <taxon>Jiangellales</taxon>
        <taxon>Jiangellaceae</taxon>
        <taxon>Jiangella</taxon>
    </lineage>
</organism>
<dbReference type="Gene3D" id="3.40.190.10">
    <property type="entry name" value="Periplasmic binding protein-like II"/>
    <property type="match status" value="1"/>
</dbReference>
<protein>
    <submittedName>
        <fullName evidence="5">Extracellular solute-binding protein</fullName>
    </submittedName>
</protein>
<dbReference type="InterPro" id="IPR006059">
    <property type="entry name" value="SBP"/>
</dbReference>
<accession>A0A4R5A2Q7</accession>
<keyword evidence="6" id="KW-1185">Reference proteome</keyword>